<dbReference type="EMBL" id="CAJVPY010002127">
    <property type="protein sequence ID" value="CAG8549438.1"/>
    <property type="molecule type" value="Genomic_DNA"/>
</dbReference>
<dbReference type="AlphaFoldDB" id="A0A9N9FQI8"/>
<evidence type="ECO:0000313" key="1">
    <source>
        <dbReference type="EMBL" id="CAG8549438.1"/>
    </source>
</evidence>
<evidence type="ECO:0000313" key="2">
    <source>
        <dbReference type="Proteomes" id="UP000789405"/>
    </source>
</evidence>
<comment type="caution">
    <text evidence="1">The sequence shown here is derived from an EMBL/GenBank/DDBJ whole genome shotgun (WGS) entry which is preliminary data.</text>
</comment>
<name>A0A9N9FQI8_9GLOM</name>
<dbReference type="Proteomes" id="UP000789405">
    <property type="component" value="Unassembled WGS sequence"/>
</dbReference>
<reference evidence="1" key="1">
    <citation type="submission" date="2021-06" db="EMBL/GenBank/DDBJ databases">
        <authorList>
            <person name="Kallberg Y."/>
            <person name="Tangrot J."/>
            <person name="Rosling A."/>
        </authorList>
    </citation>
    <scope>NUCLEOTIDE SEQUENCE</scope>
    <source>
        <strain evidence="1">MA453B</strain>
    </source>
</reference>
<organism evidence="1 2">
    <name type="scientific">Dentiscutata erythropus</name>
    <dbReference type="NCBI Taxonomy" id="1348616"/>
    <lineage>
        <taxon>Eukaryota</taxon>
        <taxon>Fungi</taxon>
        <taxon>Fungi incertae sedis</taxon>
        <taxon>Mucoromycota</taxon>
        <taxon>Glomeromycotina</taxon>
        <taxon>Glomeromycetes</taxon>
        <taxon>Diversisporales</taxon>
        <taxon>Gigasporaceae</taxon>
        <taxon>Dentiscutata</taxon>
    </lineage>
</organism>
<gene>
    <name evidence="1" type="ORF">DERYTH_LOCUS5193</name>
</gene>
<accession>A0A9N9FQI8</accession>
<protein>
    <submittedName>
        <fullName evidence="1">27306_t:CDS:1</fullName>
    </submittedName>
</protein>
<proteinExistence type="predicted"/>
<sequence>MPSWKIRLQQLQDDATTNRSILEVEPVFPIQINEIYDLKDHNSYIWNKENQFSKWVISSNREFKKPRPIKSTHNSSSICLNAHMIFQSELESAFEEVEKWIRKEHRKFNDTYKNETEKILILLDIIIFRDKIKQISVPVAIIKDIDNQVIMRIRNEQWVSPKNILLIALIVIATILDRKSNIKKMLNARSLEKTIEKIYNDKQLQIEYVRKESHASL</sequence>
<keyword evidence="2" id="KW-1185">Reference proteome</keyword>